<organism evidence="1 2">
    <name type="scientific">Comamonas endophytica</name>
    <dbReference type="NCBI Taxonomy" id="2949090"/>
    <lineage>
        <taxon>Bacteria</taxon>
        <taxon>Pseudomonadati</taxon>
        <taxon>Pseudomonadota</taxon>
        <taxon>Betaproteobacteria</taxon>
        <taxon>Burkholderiales</taxon>
        <taxon>Comamonadaceae</taxon>
        <taxon>Comamonas</taxon>
    </lineage>
</organism>
<gene>
    <name evidence="1" type="ORF">M9799_12840</name>
</gene>
<dbReference type="RefSeq" id="WP_231042065.1">
    <property type="nucleotide sequence ID" value="NZ_CP106881.1"/>
</dbReference>
<dbReference type="Proteomes" id="UP001162800">
    <property type="component" value="Chromosome"/>
</dbReference>
<protein>
    <submittedName>
        <fullName evidence="1">Uncharacterized protein</fullName>
    </submittedName>
</protein>
<evidence type="ECO:0000313" key="1">
    <source>
        <dbReference type="EMBL" id="UYG50971.1"/>
    </source>
</evidence>
<accession>A0ABY6G7F7</accession>
<keyword evidence="2" id="KW-1185">Reference proteome</keyword>
<sequence length="100" mass="11597">MFSQLEHEALIRLMTHATGYTADSRRIAHWLQEWDQAEHPRAVRTQVSFLSVAHALDVATVSRAALRDGLRPTKLGRVEYAYNMQNIARCHPFSPRQRER</sequence>
<evidence type="ECO:0000313" key="2">
    <source>
        <dbReference type="Proteomes" id="UP001162800"/>
    </source>
</evidence>
<reference evidence="1" key="1">
    <citation type="submission" date="2022-09" db="EMBL/GenBank/DDBJ databases">
        <title>The complete genome of Acidovorax sp. 5MLIR.</title>
        <authorList>
            <person name="Liu L."/>
            <person name="Yue J."/>
            <person name="Yang F."/>
            <person name="Yuan J."/>
            <person name="Li L."/>
        </authorList>
    </citation>
    <scope>NUCLEOTIDE SEQUENCE</scope>
    <source>
        <strain evidence="1">5MLIR</strain>
    </source>
</reference>
<name>A0ABY6G7F7_9BURK</name>
<dbReference type="EMBL" id="CP106881">
    <property type="protein sequence ID" value="UYG50971.1"/>
    <property type="molecule type" value="Genomic_DNA"/>
</dbReference>
<proteinExistence type="predicted"/>